<dbReference type="InParanoid" id="K3YKQ9"/>
<evidence type="ECO:0000313" key="3">
    <source>
        <dbReference type="Proteomes" id="UP000004995"/>
    </source>
</evidence>
<organism evidence="2 3">
    <name type="scientific">Setaria italica</name>
    <name type="common">Foxtail millet</name>
    <name type="synonym">Panicum italicum</name>
    <dbReference type="NCBI Taxonomy" id="4555"/>
    <lineage>
        <taxon>Eukaryota</taxon>
        <taxon>Viridiplantae</taxon>
        <taxon>Streptophyta</taxon>
        <taxon>Embryophyta</taxon>
        <taxon>Tracheophyta</taxon>
        <taxon>Spermatophyta</taxon>
        <taxon>Magnoliopsida</taxon>
        <taxon>Liliopsida</taxon>
        <taxon>Poales</taxon>
        <taxon>Poaceae</taxon>
        <taxon>PACMAD clade</taxon>
        <taxon>Panicoideae</taxon>
        <taxon>Panicodae</taxon>
        <taxon>Paniceae</taxon>
        <taxon>Cenchrinae</taxon>
        <taxon>Setaria</taxon>
    </lineage>
</organism>
<proteinExistence type="predicted"/>
<dbReference type="Proteomes" id="UP000004995">
    <property type="component" value="Unassembled WGS sequence"/>
</dbReference>
<keyword evidence="1" id="KW-1133">Transmembrane helix</keyword>
<accession>K3YKQ9</accession>
<dbReference type="EMBL" id="AGNK02004000">
    <property type="status" value="NOT_ANNOTATED_CDS"/>
    <property type="molecule type" value="Genomic_DNA"/>
</dbReference>
<dbReference type="Gramene" id="KQL02717">
    <property type="protein sequence ID" value="KQL02717"/>
    <property type="gene ID" value="SETIT_014828mg"/>
</dbReference>
<keyword evidence="1" id="KW-0472">Membrane</keyword>
<evidence type="ECO:0000313" key="2">
    <source>
        <dbReference type="EnsemblPlants" id="KQL02717"/>
    </source>
</evidence>
<evidence type="ECO:0000256" key="1">
    <source>
        <dbReference type="SAM" id="Phobius"/>
    </source>
</evidence>
<reference evidence="2" key="2">
    <citation type="submission" date="2018-08" db="UniProtKB">
        <authorList>
            <consortium name="EnsemblPlants"/>
        </authorList>
    </citation>
    <scope>IDENTIFICATION</scope>
    <source>
        <strain evidence="2">Yugu1</strain>
    </source>
</reference>
<sequence length="56" mass="6583">MCNHNIFFYNRLYIWFSLTVTQVIRIGVILYNSSFATDTAKSTSTQVCRPFKRLTD</sequence>
<protein>
    <submittedName>
        <fullName evidence="2">Uncharacterized protein</fullName>
    </submittedName>
</protein>
<name>K3YKQ9_SETIT</name>
<dbReference type="HOGENOM" id="CLU_3017874_0_0_1"/>
<keyword evidence="1" id="KW-0812">Transmembrane</keyword>
<dbReference type="AlphaFoldDB" id="K3YKQ9"/>
<reference evidence="3" key="1">
    <citation type="journal article" date="2012" name="Nat. Biotechnol.">
        <title>Reference genome sequence of the model plant Setaria.</title>
        <authorList>
            <person name="Bennetzen J.L."/>
            <person name="Schmutz J."/>
            <person name="Wang H."/>
            <person name="Percifield R."/>
            <person name="Hawkins J."/>
            <person name="Pontaroli A.C."/>
            <person name="Estep M."/>
            <person name="Feng L."/>
            <person name="Vaughn J.N."/>
            <person name="Grimwood J."/>
            <person name="Jenkins J."/>
            <person name="Barry K."/>
            <person name="Lindquist E."/>
            <person name="Hellsten U."/>
            <person name="Deshpande S."/>
            <person name="Wang X."/>
            <person name="Wu X."/>
            <person name="Mitros T."/>
            <person name="Triplett J."/>
            <person name="Yang X."/>
            <person name="Ye C.Y."/>
            <person name="Mauro-Herrera M."/>
            <person name="Wang L."/>
            <person name="Li P."/>
            <person name="Sharma M."/>
            <person name="Sharma R."/>
            <person name="Ronald P.C."/>
            <person name="Panaud O."/>
            <person name="Kellogg E.A."/>
            <person name="Brutnell T.P."/>
            <person name="Doust A.N."/>
            <person name="Tuskan G.A."/>
            <person name="Rokhsar D."/>
            <person name="Devos K.M."/>
        </authorList>
    </citation>
    <scope>NUCLEOTIDE SEQUENCE [LARGE SCALE GENOMIC DNA]</scope>
    <source>
        <strain evidence="3">cv. Yugu1</strain>
    </source>
</reference>
<dbReference type="EnsemblPlants" id="KQL02717">
    <property type="protein sequence ID" value="KQL02717"/>
    <property type="gene ID" value="SETIT_014828mg"/>
</dbReference>
<feature type="transmembrane region" description="Helical" evidence="1">
    <location>
        <begin position="12"/>
        <end position="31"/>
    </location>
</feature>
<keyword evidence="3" id="KW-1185">Reference proteome</keyword>